<evidence type="ECO:0000256" key="6">
    <source>
        <dbReference type="ARBA" id="ARBA00022723"/>
    </source>
</evidence>
<dbReference type="GO" id="GO:0051539">
    <property type="term" value="F:4 iron, 4 sulfur cluster binding"/>
    <property type="evidence" value="ECO:0007669"/>
    <property type="project" value="UniProtKB-KW"/>
</dbReference>
<dbReference type="GO" id="GO:0006281">
    <property type="term" value="P:DNA repair"/>
    <property type="evidence" value="ECO:0007669"/>
    <property type="project" value="UniProtKB-KW"/>
</dbReference>
<keyword evidence="5" id="KW-0004">4Fe-4S</keyword>
<dbReference type="NCBIfam" id="TIGR00758">
    <property type="entry name" value="UDG_fam4"/>
    <property type="match status" value="1"/>
</dbReference>
<keyword evidence="9" id="KW-0408">Iron</keyword>
<dbReference type="GO" id="GO:0004844">
    <property type="term" value="F:uracil DNA N-glycosylase activity"/>
    <property type="evidence" value="ECO:0007669"/>
    <property type="project" value="UniProtKB-EC"/>
</dbReference>
<dbReference type="AlphaFoldDB" id="A0A7V3YGL4"/>
<reference evidence="13" key="1">
    <citation type="journal article" date="2020" name="mSystems">
        <title>Genome- and Community-Level Interaction Insights into Carbon Utilization and Element Cycling Functions of Hydrothermarchaeota in Hydrothermal Sediment.</title>
        <authorList>
            <person name="Zhou Z."/>
            <person name="Liu Y."/>
            <person name="Xu W."/>
            <person name="Pan J."/>
            <person name="Luo Z.H."/>
            <person name="Li M."/>
        </authorList>
    </citation>
    <scope>NUCLEOTIDE SEQUENCE [LARGE SCALE GENOMIC DNA]</scope>
    <source>
        <strain evidence="13">SpSt-747</strain>
    </source>
</reference>
<dbReference type="Gene3D" id="3.40.470.10">
    <property type="entry name" value="Uracil-DNA glycosylase-like domain"/>
    <property type="match status" value="1"/>
</dbReference>
<gene>
    <name evidence="13" type="ORF">ENV30_05380</name>
</gene>
<comment type="caution">
    <text evidence="13">The sequence shown here is derived from an EMBL/GenBank/DDBJ whole genome shotgun (WGS) entry which is preliminary data.</text>
</comment>
<dbReference type="EC" id="3.2.2.27" evidence="3"/>
<dbReference type="Pfam" id="PF03167">
    <property type="entry name" value="UDG"/>
    <property type="match status" value="1"/>
</dbReference>
<dbReference type="GO" id="GO:0046872">
    <property type="term" value="F:metal ion binding"/>
    <property type="evidence" value="ECO:0007669"/>
    <property type="project" value="UniProtKB-KW"/>
</dbReference>
<keyword evidence="7" id="KW-0227">DNA damage</keyword>
<dbReference type="InterPro" id="IPR051536">
    <property type="entry name" value="UDG_Type-4/5"/>
</dbReference>
<dbReference type="CDD" id="cd10030">
    <property type="entry name" value="UDG-F4_TTUDGA_SPO1dp_like"/>
    <property type="match status" value="1"/>
</dbReference>
<evidence type="ECO:0000259" key="12">
    <source>
        <dbReference type="SMART" id="SM00986"/>
    </source>
</evidence>
<dbReference type="PANTHER" id="PTHR33693">
    <property type="entry name" value="TYPE-5 URACIL-DNA GLYCOSYLASE"/>
    <property type="match status" value="1"/>
</dbReference>
<organism evidence="13">
    <name type="scientific">Candidatus Caldatribacterium californiense</name>
    <dbReference type="NCBI Taxonomy" id="1454726"/>
    <lineage>
        <taxon>Bacteria</taxon>
        <taxon>Pseudomonadati</taxon>
        <taxon>Atribacterota</taxon>
        <taxon>Atribacteria</taxon>
        <taxon>Atribacterales</taxon>
        <taxon>Candidatus Caldatribacteriaceae</taxon>
        <taxon>Candidatus Caldatribacterium</taxon>
    </lineage>
</organism>
<keyword evidence="8" id="KW-0378">Hydrolase</keyword>
<sequence>MSRSLLRKKEELLEEIRREVEQCTLCPLAKSRTQTVFGEGNPDALIMFIGEAPGEDEDRSGRPFVGKAGQLLTKILLSVGIQREEVYIANMVKCRPPGNRTPTLEEVEACFPYLEAQIAIVNPSVIVTLGSVSTGYLLGTKEPMSKLRGQWFDWRGGKRIFPMFHPSFLLRHESRAPGSPKYLTWQDIQEVKRVYDLLRESTRRV</sequence>
<dbReference type="PANTHER" id="PTHR33693:SF1">
    <property type="entry name" value="TYPE-4 URACIL-DNA GLYCOSYLASE"/>
    <property type="match status" value="1"/>
</dbReference>
<dbReference type="InterPro" id="IPR005273">
    <property type="entry name" value="Ura-DNA_glyco_family4"/>
</dbReference>
<proteinExistence type="inferred from homology"/>
<evidence type="ECO:0000256" key="2">
    <source>
        <dbReference type="ARBA" id="ARBA00006521"/>
    </source>
</evidence>
<keyword evidence="6" id="KW-0479">Metal-binding</keyword>
<dbReference type="EMBL" id="DTFV01000074">
    <property type="protein sequence ID" value="HGI30723.1"/>
    <property type="molecule type" value="Genomic_DNA"/>
</dbReference>
<dbReference type="InterPro" id="IPR036895">
    <property type="entry name" value="Uracil-DNA_glycosylase-like_sf"/>
</dbReference>
<evidence type="ECO:0000313" key="13">
    <source>
        <dbReference type="EMBL" id="HGI30723.1"/>
    </source>
</evidence>
<accession>A0A7V3YGL4</accession>
<evidence type="ECO:0000256" key="4">
    <source>
        <dbReference type="ARBA" id="ARBA00019403"/>
    </source>
</evidence>
<protein>
    <recommendedName>
        <fullName evidence="4">Type-4 uracil-DNA glycosylase</fullName>
        <ecNumber evidence="3">3.2.2.27</ecNumber>
    </recommendedName>
</protein>
<comment type="catalytic activity">
    <reaction evidence="1">
        <text>Hydrolyzes single-stranded DNA or mismatched double-stranded DNA and polynucleotides, releasing free uracil.</text>
        <dbReference type="EC" id="3.2.2.27"/>
    </reaction>
</comment>
<evidence type="ECO:0000256" key="3">
    <source>
        <dbReference type="ARBA" id="ARBA00012030"/>
    </source>
</evidence>
<evidence type="ECO:0000256" key="7">
    <source>
        <dbReference type="ARBA" id="ARBA00022763"/>
    </source>
</evidence>
<evidence type="ECO:0000256" key="10">
    <source>
        <dbReference type="ARBA" id="ARBA00023014"/>
    </source>
</evidence>
<evidence type="ECO:0000256" key="9">
    <source>
        <dbReference type="ARBA" id="ARBA00023004"/>
    </source>
</evidence>
<keyword evidence="10" id="KW-0411">Iron-sulfur</keyword>
<evidence type="ECO:0000256" key="11">
    <source>
        <dbReference type="ARBA" id="ARBA00023204"/>
    </source>
</evidence>
<feature type="domain" description="Uracil-DNA glycosylase-like" evidence="12">
    <location>
        <begin position="37"/>
        <end position="189"/>
    </location>
</feature>
<comment type="similarity">
    <text evidence="2">Belongs to the uracil-DNA glycosylase (UDG) superfamily. Type 4 (UDGa) family.</text>
</comment>
<dbReference type="SMART" id="SM00986">
    <property type="entry name" value="UDG"/>
    <property type="match status" value="1"/>
</dbReference>
<dbReference type="SUPFAM" id="SSF52141">
    <property type="entry name" value="Uracil-DNA glycosylase-like"/>
    <property type="match status" value="1"/>
</dbReference>
<evidence type="ECO:0000256" key="5">
    <source>
        <dbReference type="ARBA" id="ARBA00022485"/>
    </source>
</evidence>
<dbReference type="SMART" id="SM00987">
    <property type="entry name" value="UreE_C"/>
    <property type="match status" value="1"/>
</dbReference>
<dbReference type="InterPro" id="IPR005122">
    <property type="entry name" value="Uracil-DNA_glycosylase-like"/>
</dbReference>
<keyword evidence="11" id="KW-0234">DNA repair</keyword>
<evidence type="ECO:0000256" key="1">
    <source>
        <dbReference type="ARBA" id="ARBA00001400"/>
    </source>
</evidence>
<evidence type="ECO:0000256" key="8">
    <source>
        <dbReference type="ARBA" id="ARBA00022801"/>
    </source>
</evidence>
<name>A0A7V3YGL4_9BACT</name>